<comment type="similarity">
    <text evidence="1">Belongs to the RutC family.</text>
</comment>
<proteinExistence type="inferred from homology"/>
<dbReference type="InterPro" id="IPR006056">
    <property type="entry name" value="RidA"/>
</dbReference>
<organism evidence="3 4">
    <name type="scientific">Pseudomonas putida</name>
    <name type="common">Arthrobacter siderocapsulatus</name>
    <dbReference type="NCBI Taxonomy" id="303"/>
    <lineage>
        <taxon>Bacteria</taxon>
        <taxon>Pseudomonadati</taxon>
        <taxon>Pseudomonadota</taxon>
        <taxon>Gammaproteobacteria</taxon>
        <taxon>Pseudomonadales</taxon>
        <taxon>Pseudomonadaceae</taxon>
        <taxon>Pseudomonas</taxon>
    </lineage>
</organism>
<dbReference type="PANTHER" id="PTHR11803:SF39">
    <property type="entry name" value="2-IMINOBUTANOATE_2-IMINOPROPANOATE DEAMINASE"/>
    <property type="match status" value="1"/>
</dbReference>
<gene>
    <name evidence="3" type="ORF">C1S65_11830</name>
</gene>
<dbReference type="AlphaFoldDB" id="A0AAD0L5N7"/>
<dbReference type="CDD" id="cd00448">
    <property type="entry name" value="YjgF_YER057c_UK114_family"/>
    <property type="match status" value="1"/>
</dbReference>
<dbReference type="Gene3D" id="3.30.1330.40">
    <property type="entry name" value="RutC-like"/>
    <property type="match status" value="1"/>
</dbReference>
<reference evidence="3 4" key="1">
    <citation type="submission" date="2018-06" db="EMBL/GenBank/DDBJ databases">
        <title>The genome of Pseudomonas putida NX-1, a lignin degrader.</title>
        <authorList>
            <person name="Xu Z."/>
        </authorList>
    </citation>
    <scope>NUCLEOTIDE SEQUENCE [LARGE SCALE GENOMIC DNA]</scope>
    <source>
        <strain evidence="3 4">NX-1</strain>
    </source>
</reference>
<evidence type="ECO:0000256" key="1">
    <source>
        <dbReference type="ARBA" id="ARBA00010552"/>
    </source>
</evidence>
<feature type="chain" id="PRO_5042179353" evidence="2">
    <location>
        <begin position="33"/>
        <end position="165"/>
    </location>
</feature>
<dbReference type="InterPro" id="IPR035959">
    <property type="entry name" value="RutC-like_sf"/>
</dbReference>
<dbReference type="SUPFAM" id="SSF55298">
    <property type="entry name" value="YjgF-like"/>
    <property type="match status" value="1"/>
</dbReference>
<dbReference type="NCBIfam" id="TIGR00004">
    <property type="entry name" value="Rid family detoxifying hydrolase"/>
    <property type="match status" value="1"/>
</dbReference>
<feature type="signal peptide" evidence="2">
    <location>
        <begin position="1"/>
        <end position="32"/>
    </location>
</feature>
<accession>A0AAD0L5N7</accession>
<protein>
    <submittedName>
        <fullName evidence="3">RidA family protein</fullName>
    </submittedName>
</protein>
<dbReference type="EMBL" id="CP030750">
    <property type="protein sequence ID" value="AXA24768.1"/>
    <property type="molecule type" value="Genomic_DNA"/>
</dbReference>
<sequence length="165" mass="17512">MIIRSKLKTARIPTGWISALALIALHSQFSAAATSPGGDAVVTTTNAPAAIGPYSQAIRAGDTLYLSGQLPIDPATGSLPIDDTIESQTRQSLENIKSILAADRLKMSDIVSTTVYLTDLEDFGKMNEVYGTYFSTAYPARVTVGITRLPKGAKVEIASVASRHK</sequence>
<evidence type="ECO:0000313" key="4">
    <source>
        <dbReference type="Proteomes" id="UP000251617"/>
    </source>
</evidence>
<evidence type="ECO:0000313" key="3">
    <source>
        <dbReference type="EMBL" id="AXA24768.1"/>
    </source>
</evidence>
<dbReference type="Pfam" id="PF01042">
    <property type="entry name" value="Ribonuc_L-PSP"/>
    <property type="match status" value="1"/>
</dbReference>
<name>A0AAD0L5N7_PSEPU</name>
<dbReference type="PANTHER" id="PTHR11803">
    <property type="entry name" value="2-IMINOBUTANOATE/2-IMINOPROPANOATE DEAMINASE RIDA"/>
    <property type="match status" value="1"/>
</dbReference>
<evidence type="ECO:0000256" key="2">
    <source>
        <dbReference type="SAM" id="SignalP"/>
    </source>
</evidence>
<dbReference type="InterPro" id="IPR006175">
    <property type="entry name" value="YjgF/YER057c/UK114"/>
</dbReference>
<keyword evidence="2" id="KW-0732">Signal</keyword>
<dbReference type="FunFam" id="3.30.1330.40:FF:000001">
    <property type="entry name" value="L-PSP family endoribonuclease"/>
    <property type="match status" value="1"/>
</dbReference>
<dbReference type="GO" id="GO:0005829">
    <property type="term" value="C:cytosol"/>
    <property type="evidence" value="ECO:0007669"/>
    <property type="project" value="TreeGrafter"/>
</dbReference>
<dbReference type="GO" id="GO:0019239">
    <property type="term" value="F:deaminase activity"/>
    <property type="evidence" value="ECO:0007669"/>
    <property type="project" value="TreeGrafter"/>
</dbReference>
<dbReference type="Proteomes" id="UP000251617">
    <property type="component" value="Chromosome"/>
</dbReference>